<dbReference type="Proteomes" id="UP001165287">
    <property type="component" value="Unassembled WGS sequence"/>
</dbReference>
<proteinExistence type="predicted"/>
<evidence type="ECO:0008006" key="3">
    <source>
        <dbReference type="Google" id="ProtNLM"/>
    </source>
</evidence>
<gene>
    <name evidence="1" type="ORF">K9V48_15645</name>
</gene>
<evidence type="ECO:0000313" key="2">
    <source>
        <dbReference type="Proteomes" id="UP001165287"/>
    </source>
</evidence>
<dbReference type="RefSeq" id="WP_224139964.1">
    <property type="nucleotide sequence ID" value="NZ_JAIQUM010000036.1"/>
</dbReference>
<dbReference type="InterPro" id="IPR011728">
    <property type="entry name" value="PhaP_Bmeg"/>
</dbReference>
<organism evidence="1 2">
    <name type="scientific">Metabacillus rhizolycopersici</name>
    <dbReference type="NCBI Taxonomy" id="2875709"/>
    <lineage>
        <taxon>Bacteria</taxon>
        <taxon>Bacillati</taxon>
        <taxon>Bacillota</taxon>
        <taxon>Bacilli</taxon>
        <taxon>Bacillales</taxon>
        <taxon>Bacillaceae</taxon>
        <taxon>Metabacillus</taxon>
    </lineage>
</organism>
<reference evidence="1" key="1">
    <citation type="submission" date="2024-05" db="EMBL/GenBank/DDBJ databases">
        <title>Metabacillus sp. nov., isolated from the rhizosphere soil of tomato plants.</title>
        <authorList>
            <person name="Ma R."/>
        </authorList>
    </citation>
    <scope>NUCLEOTIDE SEQUENCE</scope>
    <source>
        <strain evidence="1">DBTR6</strain>
    </source>
</reference>
<accession>A0ABS7UTU2</accession>
<comment type="caution">
    <text evidence="1">The sequence shown here is derived from an EMBL/GenBank/DDBJ whole genome shotgun (WGS) entry which is preliminary data.</text>
</comment>
<evidence type="ECO:0000313" key="1">
    <source>
        <dbReference type="EMBL" id="MBZ5751639.1"/>
    </source>
</evidence>
<keyword evidence="2" id="KW-1185">Reference proteome</keyword>
<protein>
    <recommendedName>
        <fullName evidence="3">Polyhydroxyalkanoic acid inclusion protein PhaP</fullName>
    </recommendedName>
</protein>
<name>A0ABS7UTU2_9BACI</name>
<sequence>MATATATLQNNKNQETANVGDSLFNNWSNSVDLVYTSRKEVEALLLQALETQKETWEKVANDLTKIEDEQKKLIEDLRVSIKENIQKVFGTSASEAYEQWNAQFDDVNNRVQQLTATPYKEGLNLLNQSQEQFQQTVKNGFEQQEKIREDLSVQIKTTQKLFVDLYETNTKMALGLFK</sequence>
<dbReference type="EMBL" id="JAIQUM010000036">
    <property type="protein sequence ID" value="MBZ5751639.1"/>
    <property type="molecule type" value="Genomic_DNA"/>
</dbReference>
<dbReference type="Pfam" id="PF09602">
    <property type="entry name" value="PhaP_Bmeg"/>
    <property type="match status" value="1"/>
</dbReference>